<dbReference type="InterPro" id="IPR013985">
    <property type="entry name" value="Ald_Fedxn_OxRdtase_dom3"/>
</dbReference>
<comment type="cofactor">
    <cofactor evidence="1">
        <name>[4Fe-4S] cluster</name>
        <dbReference type="ChEBI" id="CHEBI:49883"/>
    </cofactor>
</comment>
<reference evidence="10" key="1">
    <citation type="journal article" date="2020" name="mSystems">
        <title>Genome- and Community-Level Interaction Insights into Carbon Utilization and Element Cycling Functions of Hydrothermarchaeota in Hydrothermal Sediment.</title>
        <authorList>
            <person name="Zhou Z."/>
            <person name="Liu Y."/>
            <person name="Xu W."/>
            <person name="Pan J."/>
            <person name="Luo Z.H."/>
            <person name="Li M."/>
        </authorList>
    </citation>
    <scope>NUCLEOTIDE SEQUENCE [LARGE SCALE GENOMIC DNA]</scope>
    <source>
        <strain evidence="10">HyVt-92</strain>
    </source>
</reference>
<evidence type="ECO:0000313" key="10">
    <source>
        <dbReference type="EMBL" id="HHF97995.1"/>
    </source>
</evidence>
<evidence type="ECO:0000256" key="4">
    <source>
        <dbReference type="ARBA" id="ARBA00022723"/>
    </source>
</evidence>
<dbReference type="PANTHER" id="PTHR30038:SF0">
    <property type="entry name" value="TUNGSTEN-CONTAINING ALDEHYDE FERREDOXIN OXIDOREDUCTASE"/>
    <property type="match status" value="1"/>
</dbReference>
<keyword evidence="4" id="KW-0479">Metal-binding</keyword>
<evidence type="ECO:0000256" key="8">
    <source>
        <dbReference type="ARBA" id="ARBA00049934"/>
    </source>
</evidence>
<evidence type="ECO:0000256" key="5">
    <source>
        <dbReference type="ARBA" id="ARBA00023002"/>
    </source>
</evidence>
<keyword evidence="6" id="KW-0408">Iron</keyword>
<dbReference type="Proteomes" id="UP000886070">
    <property type="component" value="Unassembled WGS sequence"/>
</dbReference>
<evidence type="ECO:0000256" key="2">
    <source>
        <dbReference type="ARBA" id="ARBA00011032"/>
    </source>
</evidence>
<name>A0A7V5LYY3_UNCAE</name>
<dbReference type="GO" id="GO:0046872">
    <property type="term" value="F:metal ion binding"/>
    <property type="evidence" value="ECO:0007669"/>
    <property type="project" value="UniProtKB-KW"/>
</dbReference>
<dbReference type="AlphaFoldDB" id="A0A7V5LYY3"/>
<dbReference type="InterPro" id="IPR036021">
    <property type="entry name" value="Tungsten_al_ferr_oxy-like_C"/>
</dbReference>
<dbReference type="InterPro" id="IPR013983">
    <property type="entry name" value="Ald_Fedxn_OxRdtase_N"/>
</dbReference>
<dbReference type="PANTHER" id="PTHR30038">
    <property type="entry name" value="ALDEHYDE FERREDOXIN OXIDOREDUCTASE"/>
    <property type="match status" value="1"/>
</dbReference>
<dbReference type="InterPro" id="IPR036503">
    <property type="entry name" value="Ald_Fedxn_OxRdtase_N_sf"/>
</dbReference>
<comment type="caution">
    <text evidence="10">The sequence shown here is derived from an EMBL/GenBank/DDBJ whole genome shotgun (WGS) entry which is preliminary data.</text>
</comment>
<evidence type="ECO:0000256" key="6">
    <source>
        <dbReference type="ARBA" id="ARBA00023004"/>
    </source>
</evidence>
<dbReference type="Gene3D" id="3.60.9.10">
    <property type="entry name" value="Aldehyde ferredoxin oxidoreductase, N-terminal domain"/>
    <property type="match status" value="1"/>
</dbReference>
<dbReference type="GO" id="GO:0009055">
    <property type="term" value="F:electron transfer activity"/>
    <property type="evidence" value="ECO:0007669"/>
    <property type="project" value="InterPro"/>
</dbReference>
<comment type="cofactor">
    <cofactor evidence="8">
        <name>tungstopterin</name>
        <dbReference type="ChEBI" id="CHEBI:30402"/>
    </cofactor>
</comment>
<sequence length="640" mass="71006">MAYGYNGKILRVNLSTGEIKVEEHDEYFYRTYMGGAVVGAYYLLKEMRPGIDPFDPEALIVFAASILTGTPAPGFSRHCVVCKSPLTGAIADSQAGGFWGPELKFAGFDAIVVKGRASEPVYLWINDGGVEIRSASHLWGKLTGETQNAIREELGDNRIRVLTIGPAGERLVRFACILNECKHANGRLGMGAVMGSKNLKAIAVRGKKKINIKDKNTVIKWAKWFSENFMDNPSNAGLHRLGTGEILLSMSEDGQLPTRNFQTGYFEGAEGISAEKMHSTIFEKGEGCYACPVKCKRVVKAEKPYEVDPFYGGPEYETMAALGSDCGVSDIVAVAKGNELCNKFGLDTISTGATIAFAMECYENGIIDKNDTGGIELKFGNAEAMVKMVELIAKREGIGNILAEGVKRAAQKFGKGAEKFAIHVKGEEMAMHDGRVKGMVGFGYAVSPIGADHVVVEHDTDFDFSAPEVFVEQMKSLGLLKRCKTSGMDYQKLRMFRYLQFHFSFMDSLCLCVLAFAPVRTFKMAHLVEIASAVTGWELSLWEMMKLGERRVNMFRCFNVREGFTPEDDWLPERMFEPIRTGPREGSKWDKDELSTMRHLYYRIMNWDPKTGIPTKAKLIDLDIPWVIDELEKGGKPPLD</sequence>
<feature type="domain" description="Aldehyde ferredoxin oxidoreductase N-terminal" evidence="9">
    <location>
        <begin position="5"/>
        <end position="208"/>
    </location>
</feature>
<proteinExistence type="inferred from homology"/>
<dbReference type="Pfam" id="PF02730">
    <property type="entry name" value="AFOR_N"/>
    <property type="match status" value="1"/>
</dbReference>
<accession>A0A7V5LYY3</accession>
<evidence type="ECO:0000256" key="7">
    <source>
        <dbReference type="ARBA" id="ARBA00023014"/>
    </source>
</evidence>
<dbReference type="SMART" id="SM00790">
    <property type="entry name" value="AFOR_N"/>
    <property type="match status" value="1"/>
</dbReference>
<dbReference type="InterPro" id="IPR051919">
    <property type="entry name" value="W-dependent_AOR"/>
</dbReference>
<protein>
    <submittedName>
        <fullName evidence="10">Aldehyde ferredoxin oxidoreductase</fullName>
    </submittedName>
</protein>
<keyword evidence="7" id="KW-0411">Iron-sulfur</keyword>
<dbReference type="GO" id="GO:0016625">
    <property type="term" value="F:oxidoreductase activity, acting on the aldehyde or oxo group of donors, iron-sulfur protein as acceptor"/>
    <property type="evidence" value="ECO:0007669"/>
    <property type="project" value="InterPro"/>
</dbReference>
<dbReference type="InterPro" id="IPR013984">
    <property type="entry name" value="Ald_Fedxn_OxRdtase_dom2"/>
</dbReference>
<keyword evidence="3" id="KW-0004">4Fe-4S</keyword>
<gene>
    <name evidence="10" type="ORF">ENL39_00700</name>
</gene>
<dbReference type="SUPFAM" id="SSF56228">
    <property type="entry name" value="Aldehyde ferredoxin oxidoreductase, N-terminal domain"/>
    <property type="match status" value="1"/>
</dbReference>
<dbReference type="InterPro" id="IPR001203">
    <property type="entry name" value="OxRdtase_Ald_Fedxn_C"/>
</dbReference>
<dbReference type="Gene3D" id="1.10.569.10">
    <property type="entry name" value="Aldehyde Ferredoxin Oxidoreductase Protein, subunit A, domain 2"/>
    <property type="match status" value="1"/>
</dbReference>
<evidence type="ECO:0000259" key="9">
    <source>
        <dbReference type="SMART" id="SM00790"/>
    </source>
</evidence>
<dbReference type="GO" id="GO:0051539">
    <property type="term" value="F:4 iron, 4 sulfur cluster binding"/>
    <property type="evidence" value="ECO:0007669"/>
    <property type="project" value="UniProtKB-KW"/>
</dbReference>
<evidence type="ECO:0000256" key="3">
    <source>
        <dbReference type="ARBA" id="ARBA00022485"/>
    </source>
</evidence>
<dbReference type="EMBL" id="DRTT01000017">
    <property type="protein sequence ID" value="HHF97995.1"/>
    <property type="molecule type" value="Genomic_DNA"/>
</dbReference>
<comment type="similarity">
    <text evidence="2">Belongs to the AOR/FOR family.</text>
</comment>
<dbReference type="Gene3D" id="1.10.599.10">
    <property type="entry name" value="Aldehyde Ferredoxin Oxidoreductase Protein, subunit A, domain 3"/>
    <property type="match status" value="1"/>
</dbReference>
<organism evidence="10">
    <name type="scientific">Aerophobetes bacterium</name>
    <dbReference type="NCBI Taxonomy" id="2030807"/>
    <lineage>
        <taxon>Bacteria</taxon>
        <taxon>Candidatus Aerophobota</taxon>
    </lineage>
</organism>
<dbReference type="SUPFAM" id="SSF48310">
    <property type="entry name" value="Aldehyde ferredoxin oxidoreductase, C-terminal domains"/>
    <property type="match status" value="1"/>
</dbReference>
<evidence type="ECO:0000256" key="1">
    <source>
        <dbReference type="ARBA" id="ARBA00001966"/>
    </source>
</evidence>
<dbReference type="Pfam" id="PF01314">
    <property type="entry name" value="AFOR_C"/>
    <property type="match status" value="1"/>
</dbReference>
<keyword evidence="5" id="KW-0560">Oxidoreductase</keyword>